<dbReference type="STRING" id="582667.SAMN05192568_102248"/>
<dbReference type="Gene3D" id="2.160.10.10">
    <property type="entry name" value="Hexapeptide repeat proteins"/>
    <property type="match status" value="1"/>
</dbReference>
<dbReference type="InterPro" id="IPR018357">
    <property type="entry name" value="Hexapep_transf_CS"/>
</dbReference>
<sequence length="295" mass="31590">MPVRLLNNGNNKIQIAQDFLDKSDGTITINGDGSHVLIGDGANAFERMSLTCGPSSTVHIGHGVRLASVQIYVCPHSKLLIGHHSAFANEGQVYVHETKPITIGHNCLISEGVNFWVSDAHSIIDLDSGRRINPSRPIHVGHRVWLGRNVSVFKGAHIGDGAIIGAQSIVSGVIPGNTLAYGSPARVVRENVSWDINLLPDDGSDPVLSRERPRPADGSARGAEGRLALAEANYRTEAVQTVLAAVLACQSWRGLDRKKFRRLIGEASSAIPDEGPASVQHAVLLAEARKVLWLG</sequence>
<dbReference type="InterPro" id="IPR011004">
    <property type="entry name" value="Trimer_LpxA-like_sf"/>
</dbReference>
<dbReference type="CDD" id="cd04647">
    <property type="entry name" value="LbH_MAT_like"/>
    <property type="match status" value="1"/>
</dbReference>
<dbReference type="AlphaFoldDB" id="A0A1I4NW30"/>
<evidence type="ECO:0000256" key="2">
    <source>
        <dbReference type="ARBA" id="ARBA00022737"/>
    </source>
</evidence>
<dbReference type="PANTHER" id="PTHR23416">
    <property type="entry name" value="SIALIC ACID SYNTHASE-RELATED"/>
    <property type="match status" value="1"/>
</dbReference>
<accession>A0A1I4NW30</accession>
<evidence type="ECO:0000256" key="1">
    <source>
        <dbReference type="ARBA" id="ARBA00022679"/>
    </source>
</evidence>
<proteinExistence type="predicted"/>
<keyword evidence="4" id="KW-1185">Reference proteome</keyword>
<evidence type="ECO:0000313" key="3">
    <source>
        <dbReference type="EMBL" id="SFM19606.1"/>
    </source>
</evidence>
<dbReference type="Proteomes" id="UP000199048">
    <property type="component" value="Unassembled WGS sequence"/>
</dbReference>
<gene>
    <name evidence="3" type="ORF">SAMN05192568_102248</name>
</gene>
<dbReference type="GO" id="GO:0016740">
    <property type="term" value="F:transferase activity"/>
    <property type="evidence" value="ECO:0007669"/>
    <property type="project" value="UniProtKB-KW"/>
</dbReference>
<protein>
    <submittedName>
        <fullName evidence="3">Transferase hexapeptide (Six repeat-containing protein)</fullName>
    </submittedName>
</protein>
<name>A0A1I4NW30_9HYPH</name>
<organism evidence="3 4">
    <name type="scientific">Methylobacterium pseudosasicola</name>
    <dbReference type="NCBI Taxonomy" id="582667"/>
    <lineage>
        <taxon>Bacteria</taxon>
        <taxon>Pseudomonadati</taxon>
        <taxon>Pseudomonadota</taxon>
        <taxon>Alphaproteobacteria</taxon>
        <taxon>Hyphomicrobiales</taxon>
        <taxon>Methylobacteriaceae</taxon>
        <taxon>Methylobacterium</taxon>
    </lineage>
</organism>
<reference evidence="4" key="1">
    <citation type="submission" date="2016-10" db="EMBL/GenBank/DDBJ databases">
        <authorList>
            <person name="Varghese N."/>
            <person name="Submissions S."/>
        </authorList>
    </citation>
    <scope>NUCLEOTIDE SEQUENCE [LARGE SCALE GENOMIC DNA]</scope>
    <source>
        <strain evidence="4">BL36</strain>
    </source>
</reference>
<dbReference type="SUPFAM" id="SSF51161">
    <property type="entry name" value="Trimeric LpxA-like enzymes"/>
    <property type="match status" value="1"/>
</dbReference>
<evidence type="ECO:0000313" key="4">
    <source>
        <dbReference type="Proteomes" id="UP000199048"/>
    </source>
</evidence>
<dbReference type="InterPro" id="IPR051159">
    <property type="entry name" value="Hexapeptide_acetyltransf"/>
</dbReference>
<keyword evidence="1 3" id="KW-0808">Transferase</keyword>
<dbReference type="OrthoDB" id="9815592at2"/>
<dbReference type="EMBL" id="FOTK01000022">
    <property type="protein sequence ID" value="SFM19606.1"/>
    <property type="molecule type" value="Genomic_DNA"/>
</dbReference>
<dbReference type="PANTHER" id="PTHR23416:SF78">
    <property type="entry name" value="LIPOPOLYSACCHARIDE BIOSYNTHESIS O-ACETYL TRANSFERASE WBBJ-RELATED"/>
    <property type="match status" value="1"/>
</dbReference>
<dbReference type="PROSITE" id="PS00101">
    <property type="entry name" value="HEXAPEP_TRANSFERASES"/>
    <property type="match status" value="1"/>
</dbReference>
<dbReference type="RefSeq" id="WP_139234134.1">
    <property type="nucleotide sequence ID" value="NZ_FOTK01000022.1"/>
</dbReference>
<keyword evidence="2" id="KW-0677">Repeat</keyword>